<dbReference type="HOGENOM" id="CLU_044724_0_0_1"/>
<proteinExistence type="predicted"/>
<feature type="region of interest" description="Disordered" evidence="1">
    <location>
        <begin position="120"/>
        <end position="146"/>
    </location>
</feature>
<dbReference type="OMA" id="WTLGPIK"/>
<evidence type="ECO:0000313" key="2">
    <source>
        <dbReference type="EMBL" id="EME50264.1"/>
    </source>
</evidence>
<dbReference type="STRING" id="675120.N1Q5F7"/>
<name>N1Q5F7_DOTSN</name>
<feature type="compositionally biased region" description="Low complexity" evidence="1">
    <location>
        <begin position="224"/>
        <end position="236"/>
    </location>
</feature>
<dbReference type="EMBL" id="KB446535">
    <property type="protein sequence ID" value="EME50264.1"/>
    <property type="molecule type" value="Genomic_DNA"/>
</dbReference>
<feature type="compositionally biased region" description="Basic and acidic residues" evidence="1">
    <location>
        <begin position="241"/>
        <end position="260"/>
    </location>
</feature>
<evidence type="ECO:0000313" key="3">
    <source>
        <dbReference type="Proteomes" id="UP000016933"/>
    </source>
</evidence>
<evidence type="ECO:0000256" key="1">
    <source>
        <dbReference type="SAM" id="MobiDB-lite"/>
    </source>
</evidence>
<protein>
    <submittedName>
        <fullName evidence="2">Uncharacterized protein</fullName>
    </submittedName>
</protein>
<feature type="region of interest" description="Disordered" evidence="1">
    <location>
        <begin position="65"/>
        <end position="87"/>
    </location>
</feature>
<sequence length="329" mass="35653">MSLAILPSAAPMACGQLAVPALLTPSLAPSKRPKLSLNTTSIPSSVFGKASTSLRLETLSATSPTVRNTFSNAHERLNGQSRPQTRSAKPILAPLATGTPIQHSPQNTTQHSLQNTTQYSLQNTTPHSPQNTTQHSASSISSTSSSSAVSVGKAFTAPEYIPYKVSYNVTSILSNSPLPRRRTRRMSSTQSKPMFPATKQVSFRTPLTEDIKTSTYTMKHSDIESSTSTISTLELSPPDSTPDHKVSSEASIDDKQDETAHLTTSPQTGDKRESSDEEDSDICPATPVAGRKKRHRQWVWTLDPVGLSDKDEQLAEPIIRDDEKNDDCP</sequence>
<feature type="compositionally biased region" description="Polar residues" evidence="1">
    <location>
        <begin position="120"/>
        <end position="135"/>
    </location>
</feature>
<reference evidence="2 3" key="2">
    <citation type="journal article" date="2012" name="PLoS Pathog.">
        <title>Diverse lifestyles and strategies of plant pathogenesis encoded in the genomes of eighteen Dothideomycetes fungi.</title>
        <authorList>
            <person name="Ohm R.A."/>
            <person name="Feau N."/>
            <person name="Henrissat B."/>
            <person name="Schoch C.L."/>
            <person name="Horwitz B.A."/>
            <person name="Barry K.W."/>
            <person name="Condon B.J."/>
            <person name="Copeland A.C."/>
            <person name="Dhillon B."/>
            <person name="Glaser F."/>
            <person name="Hesse C.N."/>
            <person name="Kosti I."/>
            <person name="LaButti K."/>
            <person name="Lindquist E.A."/>
            <person name="Lucas S."/>
            <person name="Salamov A.A."/>
            <person name="Bradshaw R.E."/>
            <person name="Ciuffetti L."/>
            <person name="Hamelin R.C."/>
            <person name="Kema G.H.J."/>
            <person name="Lawrence C."/>
            <person name="Scott J.A."/>
            <person name="Spatafora J.W."/>
            <person name="Turgeon B.G."/>
            <person name="de Wit P.J.G.M."/>
            <person name="Zhong S."/>
            <person name="Goodwin S.B."/>
            <person name="Grigoriev I.V."/>
        </authorList>
    </citation>
    <scope>NUCLEOTIDE SEQUENCE [LARGE SCALE GENOMIC DNA]</scope>
    <source>
        <strain evidence="3">NZE10 / CBS 128990</strain>
    </source>
</reference>
<feature type="region of interest" description="Disordered" evidence="1">
    <location>
        <begin position="219"/>
        <end position="329"/>
    </location>
</feature>
<keyword evidence="3" id="KW-1185">Reference proteome</keyword>
<feature type="region of interest" description="Disordered" evidence="1">
    <location>
        <begin position="175"/>
        <end position="206"/>
    </location>
</feature>
<dbReference type="AlphaFoldDB" id="N1Q5F7"/>
<dbReference type="eggNOG" id="ENOG502SN8F">
    <property type="taxonomic scope" value="Eukaryota"/>
</dbReference>
<feature type="compositionally biased region" description="Low complexity" evidence="1">
    <location>
        <begin position="136"/>
        <end position="146"/>
    </location>
</feature>
<dbReference type="OrthoDB" id="5206740at2759"/>
<reference evidence="3" key="1">
    <citation type="journal article" date="2012" name="PLoS Genet.">
        <title>The genomes of the fungal plant pathogens Cladosporium fulvum and Dothistroma septosporum reveal adaptation to different hosts and lifestyles but also signatures of common ancestry.</title>
        <authorList>
            <person name="de Wit P.J.G.M."/>
            <person name="van der Burgt A."/>
            <person name="Oekmen B."/>
            <person name="Stergiopoulos I."/>
            <person name="Abd-Elsalam K.A."/>
            <person name="Aerts A.L."/>
            <person name="Bahkali A.H."/>
            <person name="Beenen H.G."/>
            <person name="Chettri P."/>
            <person name="Cox M.P."/>
            <person name="Datema E."/>
            <person name="de Vries R.P."/>
            <person name="Dhillon B."/>
            <person name="Ganley A.R."/>
            <person name="Griffiths S.A."/>
            <person name="Guo Y."/>
            <person name="Hamelin R.C."/>
            <person name="Henrissat B."/>
            <person name="Kabir M.S."/>
            <person name="Jashni M.K."/>
            <person name="Kema G."/>
            <person name="Klaubauf S."/>
            <person name="Lapidus A."/>
            <person name="Levasseur A."/>
            <person name="Lindquist E."/>
            <person name="Mehrabi R."/>
            <person name="Ohm R.A."/>
            <person name="Owen T.J."/>
            <person name="Salamov A."/>
            <person name="Schwelm A."/>
            <person name="Schijlen E."/>
            <person name="Sun H."/>
            <person name="van den Burg H.A."/>
            <person name="van Ham R.C.H.J."/>
            <person name="Zhang S."/>
            <person name="Goodwin S.B."/>
            <person name="Grigoriev I.V."/>
            <person name="Collemare J."/>
            <person name="Bradshaw R.E."/>
        </authorList>
    </citation>
    <scope>NUCLEOTIDE SEQUENCE [LARGE SCALE GENOMIC DNA]</scope>
    <source>
        <strain evidence="3">NZE10 / CBS 128990</strain>
    </source>
</reference>
<gene>
    <name evidence="2" type="ORF">DOTSEDRAFT_41385</name>
</gene>
<feature type="compositionally biased region" description="Basic and acidic residues" evidence="1">
    <location>
        <begin position="308"/>
        <end position="329"/>
    </location>
</feature>
<organism evidence="2 3">
    <name type="scientific">Dothistroma septosporum (strain NZE10 / CBS 128990)</name>
    <name type="common">Red band needle blight fungus</name>
    <name type="synonym">Mycosphaerella pini</name>
    <dbReference type="NCBI Taxonomy" id="675120"/>
    <lineage>
        <taxon>Eukaryota</taxon>
        <taxon>Fungi</taxon>
        <taxon>Dikarya</taxon>
        <taxon>Ascomycota</taxon>
        <taxon>Pezizomycotina</taxon>
        <taxon>Dothideomycetes</taxon>
        <taxon>Dothideomycetidae</taxon>
        <taxon>Mycosphaerellales</taxon>
        <taxon>Mycosphaerellaceae</taxon>
        <taxon>Dothistroma</taxon>
    </lineage>
</organism>
<dbReference type="Proteomes" id="UP000016933">
    <property type="component" value="Unassembled WGS sequence"/>
</dbReference>
<accession>N1Q5F7</accession>